<dbReference type="InterPro" id="IPR023606">
    <property type="entry name" value="CoA-Trfase_III_dom_1_sf"/>
</dbReference>
<accession>A0A0S4QM51</accession>
<dbReference type="GO" id="GO:0016740">
    <property type="term" value="F:transferase activity"/>
    <property type="evidence" value="ECO:0007669"/>
    <property type="project" value="UniProtKB-KW"/>
</dbReference>
<dbReference type="Gene3D" id="3.30.1540.10">
    <property type="entry name" value="formyl-coa transferase, domain 3"/>
    <property type="match status" value="1"/>
</dbReference>
<dbReference type="PANTHER" id="PTHR48228">
    <property type="entry name" value="SUCCINYL-COA--D-CITRAMALATE COA-TRANSFERASE"/>
    <property type="match status" value="1"/>
</dbReference>
<proteinExistence type="predicted"/>
<gene>
    <name evidence="1" type="ORF">Ga0074812_108217</name>
</gene>
<reference evidence="2" key="1">
    <citation type="submission" date="2015-11" db="EMBL/GenBank/DDBJ databases">
        <authorList>
            <person name="Varghese N."/>
        </authorList>
    </citation>
    <scope>NUCLEOTIDE SEQUENCE [LARGE SCALE GENOMIC DNA]</scope>
    <source>
        <strain evidence="2">DSM 45899</strain>
    </source>
</reference>
<keyword evidence="1" id="KW-0808">Transferase</keyword>
<sequence length="404" mass="43746">MPYDLLAGVRVIEASMYAFAPSAGAVLADWGADVIKIVPPDVRDPMSGNIIAGLPEREVGVAFMWEITNRGKRCIGVDQRTKQGRRIVAELARGADVFITNLLPDARRRFRVDAEDLTAINPNLVYARASAHGPAGPERDAGGFDHTDFWARTGMAHAASQVSDEFVPQPGPALGDLASGAFLAGGIAAALFRRERTGRGGVVDVSLLSSGMWMFGPGVVASQLYDVDAIPRNRHHELPNPFVAAYTTRDRRLVYLSGIQTEKHFDRFCETVDRTDLLTDPRFATAAARAENAPACIAVLDEIFASRDLVEWITLLEKIATPWSLVQTAREAADDPQVRANNFVTTVQKDAVSYPLVASPAQFDGVAPALAPAPGHGEHTEQVLLEHGYSWDDIVQLKIDGAVL</sequence>
<dbReference type="SUPFAM" id="SSF89796">
    <property type="entry name" value="CoA-transferase family III (CaiB/BaiF)"/>
    <property type="match status" value="1"/>
</dbReference>
<dbReference type="InterPro" id="IPR050509">
    <property type="entry name" value="CoA-transferase_III"/>
</dbReference>
<protein>
    <submittedName>
        <fullName evidence="1">Crotonobetainyl-CoA:carnitine CoA-transferase CaiB</fullName>
    </submittedName>
</protein>
<dbReference type="Pfam" id="PF02515">
    <property type="entry name" value="CoA_transf_3"/>
    <property type="match status" value="1"/>
</dbReference>
<dbReference type="AlphaFoldDB" id="A0A0S4QM51"/>
<evidence type="ECO:0000313" key="2">
    <source>
        <dbReference type="Proteomes" id="UP000198802"/>
    </source>
</evidence>
<keyword evidence="2" id="KW-1185">Reference proteome</keyword>
<dbReference type="InterPro" id="IPR003673">
    <property type="entry name" value="CoA-Trfase_fam_III"/>
</dbReference>
<dbReference type="InterPro" id="IPR044855">
    <property type="entry name" value="CoA-Trfase_III_dom3_sf"/>
</dbReference>
<dbReference type="EMBL" id="FAOZ01000008">
    <property type="protein sequence ID" value="CUU56689.1"/>
    <property type="molecule type" value="Genomic_DNA"/>
</dbReference>
<dbReference type="RefSeq" id="WP_091277361.1">
    <property type="nucleotide sequence ID" value="NZ_FAOZ01000008.1"/>
</dbReference>
<dbReference type="Gene3D" id="3.40.50.10540">
    <property type="entry name" value="Crotonobetainyl-coa:carnitine coa-transferase, domain 1"/>
    <property type="match status" value="1"/>
</dbReference>
<organism evidence="1 2">
    <name type="scientific">Parafrankia irregularis</name>
    <dbReference type="NCBI Taxonomy" id="795642"/>
    <lineage>
        <taxon>Bacteria</taxon>
        <taxon>Bacillati</taxon>
        <taxon>Actinomycetota</taxon>
        <taxon>Actinomycetes</taxon>
        <taxon>Frankiales</taxon>
        <taxon>Frankiaceae</taxon>
        <taxon>Parafrankia</taxon>
    </lineage>
</organism>
<dbReference type="Proteomes" id="UP000198802">
    <property type="component" value="Unassembled WGS sequence"/>
</dbReference>
<evidence type="ECO:0000313" key="1">
    <source>
        <dbReference type="EMBL" id="CUU56689.1"/>
    </source>
</evidence>
<dbReference type="PANTHER" id="PTHR48228:SF2">
    <property type="entry name" value="E-CINNAMOYL-COA:R-PHENYLLACTATE COA TRANSFERASE LARGE SUBUNIT"/>
    <property type="match status" value="1"/>
</dbReference>
<name>A0A0S4QM51_9ACTN</name>